<reference evidence="2" key="1">
    <citation type="submission" date="2018-06" db="EMBL/GenBank/DDBJ databases">
        <authorList>
            <person name="Zhirakovskaya E."/>
        </authorList>
    </citation>
    <scope>NUCLEOTIDE SEQUENCE</scope>
</reference>
<sequence>MTHKYYKICIVILVHFVNHTGLNRIVNEYFRVLTIETKRFRYPDTSGYTMNGSDHSNAMNSQHHWPIYTPVY</sequence>
<proteinExistence type="predicted"/>
<evidence type="ECO:0000313" key="2">
    <source>
        <dbReference type="EMBL" id="VAW56849.1"/>
    </source>
</evidence>
<organism evidence="2">
    <name type="scientific">hydrothermal vent metagenome</name>
    <dbReference type="NCBI Taxonomy" id="652676"/>
    <lineage>
        <taxon>unclassified sequences</taxon>
        <taxon>metagenomes</taxon>
        <taxon>ecological metagenomes</taxon>
    </lineage>
</organism>
<gene>
    <name evidence="2" type="ORF">MNBD_GAMMA07-471</name>
</gene>
<dbReference type="EMBL" id="UOFF01000289">
    <property type="protein sequence ID" value="VAW56849.1"/>
    <property type="molecule type" value="Genomic_DNA"/>
</dbReference>
<dbReference type="AlphaFoldDB" id="A0A3B0X5M8"/>
<protein>
    <submittedName>
        <fullName evidence="2">Uncharacterized protein</fullName>
    </submittedName>
</protein>
<feature type="compositionally biased region" description="Polar residues" evidence="1">
    <location>
        <begin position="53"/>
        <end position="63"/>
    </location>
</feature>
<name>A0A3B0X5M8_9ZZZZ</name>
<accession>A0A3B0X5M8</accession>
<evidence type="ECO:0000256" key="1">
    <source>
        <dbReference type="SAM" id="MobiDB-lite"/>
    </source>
</evidence>
<feature type="region of interest" description="Disordered" evidence="1">
    <location>
        <begin position="53"/>
        <end position="72"/>
    </location>
</feature>